<gene>
    <name evidence="1" type="ORF">KGMB02408_31960</name>
</gene>
<evidence type="ECO:0000313" key="1">
    <source>
        <dbReference type="EMBL" id="GCB36251.1"/>
    </source>
</evidence>
<dbReference type="AlphaFoldDB" id="A0A401LXK1"/>
<proteinExistence type="predicted"/>
<dbReference type="EMBL" id="BHWB01000010">
    <property type="protein sequence ID" value="GCB36251.1"/>
    <property type="molecule type" value="Genomic_DNA"/>
</dbReference>
<organism evidence="1 2">
    <name type="scientific">Bacteroides faecalis</name>
    <dbReference type="NCBI Taxonomy" id="2447885"/>
    <lineage>
        <taxon>Bacteria</taxon>
        <taxon>Pseudomonadati</taxon>
        <taxon>Bacteroidota</taxon>
        <taxon>Bacteroidia</taxon>
        <taxon>Bacteroidales</taxon>
        <taxon>Bacteroidaceae</taxon>
        <taxon>Bacteroides</taxon>
    </lineage>
</organism>
<dbReference type="RefSeq" id="WP_125041968.1">
    <property type="nucleotide sequence ID" value="NZ_BHWB01000010.1"/>
</dbReference>
<reference evidence="1 2" key="1">
    <citation type="submission" date="2018-10" db="EMBL/GenBank/DDBJ databases">
        <title>Draft Genome Sequence of Bacteroides sp. KCTC 15687.</title>
        <authorList>
            <person name="Yu S.Y."/>
            <person name="Kim J.S."/>
            <person name="Oh B.S."/>
            <person name="Park S.H."/>
            <person name="Kang S.W."/>
            <person name="Park J.E."/>
            <person name="Choi S.H."/>
            <person name="Han K.I."/>
            <person name="Lee K.C."/>
            <person name="Eom M.K."/>
            <person name="Suh M.K."/>
            <person name="Lee D.H."/>
            <person name="Yoon H."/>
            <person name="Kim B."/>
            <person name="Yang S.J."/>
            <person name="Lee J.S."/>
            <person name="Lee J.H."/>
        </authorList>
    </citation>
    <scope>NUCLEOTIDE SEQUENCE [LARGE SCALE GENOMIC DNA]</scope>
    <source>
        <strain evidence="1 2">KCTC 15687</strain>
    </source>
</reference>
<comment type="caution">
    <text evidence="1">The sequence shown here is derived from an EMBL/GenBank/DDBJ whole genome shotgun (WGS) entry which is preliminary data.</text>
</comment>
<dbReference type="Proteomes" id="UP000288079">
    <property type="component" value="Unassembled WGS sequence"/>
</dbReference>
<sequence length="156" mass="17889">MSEAELRLVKAAKNCTIYSIQFLSEDESEFERFYAKFRDESVYNEDFERLLNIIGRIADFGAFERFFRPEGKMSDRVCALPVLKSRLRLYCLRLSDKILILGNGGVKATGTYNEDDTLKGYVITLQNFDKLITEGVKNGSILVTENTIETKNTFDI</sequence>
<keyword evidence="2" id="KW-1185">Reference proteome</keyword>
<evidence type="ECO:0000313" key="2">
    <source>
        <dbReference type="Proteomes" id="UP000288079"/>
    </source>
</evidence>
<dbReference type="OrthoDB" id="662471at2"/>
<name>A0A401LXK1_9BACE</name>
<accession>A0A401LXK1</accession>
<protein>
    <submittedName>
        <fullName evidence="1">Uncharacterized protein</fullName>
    </submittedName>
</protein>